<protein>
    <submittedName>
        <fullName evidence="2">Uncharacterized protein</fullName>
    </submittedName>
</protein>
<sequence length="74" mass="8435">MRQLCRSDRATAFAEPTVVGATRVLNVKDIFSDENIREDAPEPIIQTVPREGKLRVTAIHHYIDMTISMPKEVR</sequence>
<dbReference type="AlphaFoldDB" id="A0A9J2Q9A4"/>
<reference evidence="2" key="1">
    <citation type="submission" date="2023-03" db="UniProtKB">
        <authorList>
            <consortium name="WormBaseParasite"/>
        </authorList>
    </citation>
    <scope>IDENTIFICATION</scope>
</reference>
<proteinExistence type="predicted"/>
<accession>A0A9J2Q9A4</accession>
<dbReference type="WBParaSite" id="ALUE_0001817001-mRNA-1">
    <property type="protein sequence ID" value="ALUE_0001817001-mRNA-1"/>
    <property type="gene ID" value="ALUE_0001817001"/>
</dbReference>
<organism evidence="1 2">
    <name type="scientific">Ascaris lumbricoides</name>
    <name type="common">Giant roundworm</name>
    <dbReference type="NCBI Taxonomy" id="6252"/>
    <lineage>
        <taxon>Eukaryota</taxon>
        <taxon>Metazoa</taxon>
        <taxon>Ecdysozoa</taxon>
        <taxon>Nematoda</taxon>
        <taxon>Chromadorea</taxon>
        <taxon>Rhabditida</taxon>
        <taxon>Spirurina</taxon>
        <taxon>Ascaridomorpha</taxon>
        <taxon>Ascaridoidea</taxon>
        <taxon>Ascarididae</taxon>
        <taxon>Ascaris</taxon>
    </lineage>
</organism>
<evidence type="ECO:0000313" key="1">
    <source>
        <dbReference type="Proteomes" id="UP000036681"/>
    </source>
</evidence>
<name>A0A9J2Q9A4_ASCLU</name>
<dbReference type="Proteomes" id="UP000036681">
    <property type="component" value="Unplaced"/>
</dbReference>
<keyword evidence="1" id="KW-1185">Reference proteome</keyword>
<evidence type="ECO:0000313" key="2">
    <source>
        <dbReference type="WBParaSite" id="ALUE_0001817001-mRNA-1"/>
    </source>
</evidence>